<name>A0AB72WX49_9RALS</name>
<organism evidence="2 3">
    <name type="scientific">Ralstonia edaphi</name>
    <dbReference type="NCBI Taxonomy" id="3058599"/>
    <lineage>
        <taxon>Bacteria</taxon>
        <taxon>Pseudomonadati</taxon>
        <taxon>Pseudomonadota</taxon>
        <taxon>Betaproteobacteria</taxon>
        <taxon>Burkholderiales</taxon>
        <taxon>Burkholderiaceae</taxon>
        <taxon>Ralstonia</taxon>
    </lineage>
</organism>
<comment type="caution">
    <text evidence="2">The sequence shown here is derived from an EMBL/GenBank/DDBJ whole genome shotgun (WGS) entry which is preliminary data.</text>
</comment>
<proteinExistence type="predicted"/>
<reference evidence="2 3" key="1">
    <citation type="submission" date="2023-07" db="EMBL/GenBank/DDBJ databases">
        <authorList>
            <person name="Peeters C."/>
        </authorList>
    </citation>
    <scope>NUCLEOTIDE SEQUENCE [LARGE SCALE GENOMIC DNA]</scope>
    <source>
        <strain evidence="2 3">R-16034</strain>
    </source>
</reference>
<accession>A0AB72WX49</accession>
<keyword evidence="1" id="KW-0812">Transmembrane</keyword>
<evidence type="ECO:0008006" key="4">
    <source>
        <dbReference type="Google" id="ProtNLM"/>
    </source>
</evidence>
<evidence type="ECO:0000256" key="1">
    <source>
        <dbReference type="SAM" id="Phobius"/>
    </source>
</evidence>
<evidence type="ECO:0000313" key="2">
    <source>
        <dbReference type="EMBL" id="CAJ0737649.1"/>
    </source>
</evidence>
<feature type="transmembrane region" description="Helical" evidence="1">
    <location>
        <begin position="26"/>
        <end position="45"/>
    </location>
</feature>
<keyword evidence="1" id="KW-0472">Membrane</keyword>
<keyword evidence="1" id="KW-1133">Transmembrane helix</keyword>
<sequence>MSEPISGSAAAGAAGAAAFKALGGPAAVAGGASVLATIVVMVMTLPKNRGEWAVALISTVVASLCGGAAAIQYLGLAQWMTTTNGAMALGGIYFSCGLPGWTIVRWVFNFLNKRKDKELPEIVAELADDARKITAGGPNG</sequence>
<dbReference type="Proteomes" id="UP001189225">
    <property type="component" value="Unassembled WGS sequence"/>
</dbReference>
<keyword evidence="3" id="KW-1185">Reference proteome</keyword>
<evidence type="ECO:0000313" key="3">
    <source>
        <dbReference type="Proteomes" id="UP001189225"/>
    </source>
</evidence>
<feature type="transmembrane region" description="Helical" evidence="1">
    <location>
        <begin position="86"/>
        <end position="108"/>
    </location>
</feature>
<gene>
    <name evidence="2" type="ORF">R16034_00799</name>
</gene>
<feature type="transmembrane region" description="Helical" evidence="1">
    <location>
        <begin position="52"/>
        <end position="74"/>
    </location>
</feature>
<dbReference type="AlphaFoldDB" id="A0AB72WX49"/>
<dbReference type="EMBL" id="CATWHI010000001">
    <property type="protein sequence ID" value="CAJ0737649.1"/>
    <property type="molecule type" value="Genomic_DNA"/>
</dbReference>
<protein>
    <recommendedName>
        <fullName evidence="4">Holin</fullName>
    </recommendedName>
</protein>